<keyword evidence="1" id="KW-1133">Transmembrane helix</keyword>
<dbReference type="AlphaFoldDB" id="E8LI20"/>
<evidence type="ECO:0000313" key="3">
    <source>
        <dbReference type="Proteomes" id="UP000018458"/>
    </source>
</evidence>
<organism evidence="2 3">
    <name type="scientific">Succinatimonas hippei (strain DSM 22608 / JCM 16073 / KCTC 15190 / YIT 12066)</name>
    <dbReference type="NCBI Taxonomy" id="762983"/>
    <lineage>
        <taxon>Bacteria</taxon>
        <taxon>Pseudomonadati</taxon>
        <taxon>Pseudomonadota</taxon>
        <taxon>Gammaproteobacteria</taxon>
        <taxon>Aeromonadales</taxon>
        <taxon>Succinivibrionaceae</taxon>
        <taxon>Succinatimonas</taxon>
    </lineage>
</organism>
<evidence type="ECO:0000313" key="2">
    <source>
        <dbReference type="EMBL" id="EFY07841.1"/>
    </source>
</evidence>
<dbReference type="EMBL" id="AEVO01000013">
    <property type="protein sequence ID" value="EFY07841.1"/>
    <property type="molecule type" value="Genomic_DNA"/>
</dbReference>
<gene>
    <name evidence="2" type="ORF">HMPREF9444_00335</name>
</gene>
<dbReference type="HOGENOM" id="CLU_3141467_0_0_6"/>
<dbReference type="Proteomes" id="UP000018458">
    <property type="component" value="Unassembled WGS sequence"/>
</dbReference>
<proteinExistence type="predicted"/>
<sequence length="49" mass="5337">MGFVDLILALIIAACSSAAIFGMIKRTKKKCTDCTACNNQKCSIKKINR</sequence>
<keyword evidence="3" id="KW-1185">Reference proteome</keyword>
<feature type="transmembrane region" description="Helical" evidence="1">
    <location>
        <begin position="6"/>
        <end position="24"/>
    </location>
</feature>
<evidence type="ECO:0000256" key="1">
    <source>
        <dbReference type="SAM" id="Phobius"/>
    </source>
</evidence>
<keyword evidence="1" id="KW-0472">Membrane</keyword>
<comment type="caution">
    <text evidence="2">The sequence shown here is derived from an EMBL/GenBank/DDBJ whole genome shotgun (WGS) entry which is preliminary data.</text>
</comment>
<accession>E8LI20</accession>
<reference evidence="2 3" key="1">
    <citation type="submission" date="2011-01" db="EMBL/GenBank/DDBJ databases">
        <authorList>
            <person name="Weinstock G."/>
            <person name="Sodergren E."/>
            <person name="Clifton S."/>
            <person name="Fulton L."/>
            <person name="Fulton B."/>
            <person name="Courtney L."/>
            <person name="Fronick C."/>
            <person name="Harrison M."/>
            <person name="Strong C."/>
            <person name="Farmer C."/>
            <person name="Delahaunty K."/>
            <person name="Markovic C."/>
            <person name="Hall O."/>
            <person name="Minx P."/>
            <person name="Tomlinson C."/>
            <person name="Mitreva M."/>
            <person name="Hou S."/>
            <person name="Chen J."/>
            <person name="Wollam A."/>
            <person name="Pepin K.H."/>
            <person name="Johnson M."/>
            <person name="Bhonagiri V."/>
            <person name="Zhang X."/>
            <person name="Suruliraj S."/>
            <person name="Warren W."/>
            <person name="Chinwalla A."/>
            <person name="Mardis E.R."/>
            <person name="Wilson R.K."/>
        </authorList>
    </citation>
    <scope>NUCLEOTIDE SEQUENCE [LARGE SCALE GENOMIC DNA]</scope>
    <source>
        <strain evidence="3">DSM 22608 / JCM 16073 / KCTC 15190 / YIT 12066</strain>
    </source>
</reference>
<name>E8LI20_SUCHY</name>
<evidence type="ECO:0008006" key="4">
    <source>
        <dbReference type="Google" id="ProtNLM"/>
    </source>
</evidence>
<dbReference type="STRING" id="762983.HMPREF9444_00335"/>
<protein>
    <recommendedName>
        <fullName evidence="4">FeoB-associated Cys-rich membrane protein</fullName>
    </recommendedName>
</protein>
<keyword evidence="1" id="KW-0812">Transmembrane</keyword>